<dbReference type="InterPro" id="IPR051679">
    <property type="entry name" value="DASS-Related_Transporters"/>
</dbReference>
<dbReference type="GO" id="GO:0008324">
    <property type="term" value="F:monoatomic cation transmembrane transporter activity"/>
    <property type="evidence" value="ECO:0007669"/>
    <property type="project" value="InterPro"/>
</dbReference>
<feature type="domain" description="RCK C-terminal" evidence="8">
    <location>
        <begin position="324"/>
        <end position="408"/>
    </location>
</feature>
<dbReference type="OrthoDB" id="9809303at2"/>
<feature type="transmembrane region" description="Helical" evidence="7">
    <location>
        <begin position="30"/>
        <end position="48"/>
    </location>
</feature>
<evidence type="ECO:0000256" key="3">
    <source>
        <dbReference type="ARBA" id="ARBA00022692"/>
    </source>
</evidence>
<feature type="transmembrane region" description="Helical" evidence="7">
    <location>
        <begin position="423"/>
        <end position="440"/>
    </location>
</feature>
<evidence type="ECO:0000256" key="7">
    <source>
        <dbReference type="SAM" id="Phobius"/>
    </source>
</evidence>
<evidence type="ECO:0000256" key="2">
    <source>
        <dbReference type="ARBA" id="ARBA00022448"/>
    </source>
</evidence>
<evidence type="ECO:0000259" key="8">
    <source>
        <dbReference type="PROSITE" id="PS51202"/>
    </source>
</evidence>
<gene>
    <name evidence="9" type="ORF">CJ301_11230</name>
</gene>
<dbReference type="PANTHER" id="PTHR43652">
    <property type="entry name" value="BASIC AMINO ACID ANTIPORTER YFCC-RELATED"/>
    <property type="match status" value="1"/>
</dbReference>
<keyword evidence="5 7" id="KW-1133">Transmembrane helix</keyword>
<evidence type="ECO:0000256" key="5">
    <source>
        <dbReference type="ARBA" id="ARBA00022989"/>
    </source>
</evidence>
<dbReference type="Pfam" id="PF03600">
    <property type="entry name" value="CitMHS"/>
    <property type="match status" value="1"/>
</dbReference>
<dbReference type="SUPFAM" id="SSF116726">
    <property type="entry name" value="TrkA C-terminal domain-like"/>
    <property type="match status" value="2"/>
</dbReference>
<comment type="subcellular location">
    <subcellularLocation>
        <location evidence="1">Membrane</location>
        <topology evidence="1">Multi-pass membrane protein</topology>
    </subcellularLocation>
</comment>
<organism evidence="9 10">
    <name type="scientific">Limimaricola cinnabarinus</name>
    <dbReference type="NCBI Taxonomy" id="1125964"/>
    <lineage>
        <taxon>Bacteria</taxon>
        <taxon>Pseudomonadati</taxon>
        <taxon>Pseudomonadota</taxon>
        <taxon>Alphaproteobacteria</taxon>
        <taxon>Rhodobacterales</taxon>
        <taxon>Paracoccaceae</taxon>
        <taxon>Limimaricola</taxon>
    </lineage>
</organism>
<keyword evidence="2" id="KW-0813">Transport</keyword>
<feature type="transmembrane region" description="Helical" evidence="7">
    <location>
        <begin position="475"/>
        <end position="499"/>
    </location>
</feature>
<evidence type="ECO:0000256" key="1">
    <source>
        <dbReference type="ARBA" id="ARBA00004141"/>
    </source>
</evidence>
<feature type="transmembrane region" description="Helical" evidence="7">
    <location>
        <begin position="555"/>
        <end position="574"/>
    </location>
</feature>
<dbReference type="Proteomes" id="UP000221860">
    <property type="component" value="Unassembled WGS sequence"/>
</dbReference>
<keyword evidence="4" id="KW-0677">Repeat</keyword>
<dbReference type="PROSITE" id="PS01271">
    <property type="entry name" value="NA_SULFATE"/>
    <property type="match status" value="1"/>
</dbReference>
<dbReference type="InterPro" id="IPR006037">
    <property type="entry name" value="RCK_C"/>
</dbReference>
<dbReference type="PROSITE" id="PS51202">
    <property type="entry name" value="RCK_C"/>
    <property type="match status" value="1"/>
</dbReference>
<dbReference type="EMBL" id="NQWH01000015">
    <property type="protein sequence ID" value="PHP27484.1"/>
    <property type="molecule type" value="Genomic_DNA"/>
</dbReference>
<evidence type="ECO:0000313" key="9">
    <source>
        <dbReference type="EMBL" id="PHP27484.1"/>
    </source>
</evidence>
<keyword evidence="10" id="KW-1185">Reference proteome</keyword>
<accession>A0A2G1MFK8</accession>
<dbReference type="GO" id="GO:0005886">
    <property type="term" value="C:plasma membrane"/>
    <property type="evidence" value="ECO:0007669"/>
    <property type="project" value="TreeGrafter"/>
</dbReference>
<feature type="transmembrane region" description="Helical" evidence="7">
    <location>
        <begin position="55"/>
        <end position="71"/>
    </location>
</feature>
<feature type="transmembrane region" description="Helical" evidence="7">
    <location>
        <begin position="205"/>
        <end position="228"/>
    </location>
</feature>
<dbReference type="AlphaFoldDB" id="A0A2G1MFK8"/>
<feature type="transmembrane region" description="Helical" evidence="7">
    <location>
        <begin position="119"/>
        <end position="136"/>
    </location>
</feature>
<feature type="transmembrane region" description="Helical" evidence="7">
    <location>
        <begin position="511"/>
        <end position="543"/>
    </location>
</feature>
<evidence type="ECO:0000313" key="10">
    <source>
        <dbReference type="Proteomes" id="UP000221860"/>
    </source>
</evidence>
<dbReference type="GO" id="GO:0006813">
    <property type="term" value="P:potassium ion transport"/>
    <property type="evidence" value="ECO:0007669"/>
    <property type="project" value="InterPro"/>
</dbReference>
<evidence type="ECO:0000256" key="4">
    <source>
        <dbReference type="ARBA" id="ARBA00022737"/>
    </source>
</evidence>
<evidence type="ECO:0000256" key="6">
    <source>
        <dbReference type="ARBA" id="ARBA00023136"/>
    </source>
</evidence>
<protein>
    <submittedName>
        <fullName evidence="9">SLC13 family permease</fullName>
    </submittedName>
</protein>
<sequence>MGPRRLSRNGPRGPSGNAGGSVLPLIPAELQPLVALAGLALLFVAFVLERHPPDVTATGAAALFVLFGLTPPERVLEVFSNPAPITIAAMFVISGALVRTGLLDALAALVIARAETRPVVAVVVFLGAALLASGIVNNTPVVLILIPVIIRLARSLGLAETRLLIPLSYAAVLGGTLTLIGSSTNILVAGVAAQHGLAPFSIFEIAPVGLALALVGGVALALLGPWLLPDRRARGDAGMSETTFLTEIRLLEGHPGLGKPLGEVADLSRPGIRITARREGARLRRSNLDEHVCAAGDVFVALATTSEILTLRALPGVGVGLQRGAGLRGGDEDLVVAEAMVTPTHGSPRDTVSQLSVGYRYGLRVLGAHRQGHVPGPDLGSARLRPADKLLLEGTAQGFDRLAQGGELVSVTRPSGRAYRRRRAPLALLALCAVVGLAAFELAPISLLALGAVAAILLCRCIDNDEAWGSIDAGIVVLILAMLVVGIGLEETGTVALIVDTLAPWLEGLPPIALLAALYALTSLLTETVTNNAVAVVVTPIAVGLGQQTGIDPRALVVTVMMGASASFATPVGYQTNTLVYGAGDYRFVDFLRIGLPMNIIVGIAAVLVIPLIFPLTQG</sequence>
<dbReference type="InterPro" id="IPR036721">
    <property type="entry name" value="RCK_C_sf"/>
</dbReference>
<keyword evidence="6 7" id="KW-0472">Membrane</keyword>
<reference evidence="9 10" key="1">
    <citation type="submission" date="2017-08" db="EMBL/GenBank/DDBJ databases">
        <title>Draft Genome Sequence of Loktanella cinnabarina Strain XM1, Isolated from Coastal Surface Water.</title>
        <authorList>
            <person name="Ma R."/>
            <person name="Wang J."/>
            <person name="Wang Q."/>
            <person name="Ma Z."/>
            <person name="Li J."/>
            <person name="Chen L."/>
        </authorList>
    </citation>
    <scope>NUCLEOTIDE SEQUENCE [LARGE SCALE GENOMIC DNA]</scope>
    <source>
        <strain evidence="9 10">XM1</strain>
    </source>
</reference>
<feature type="transmembrane region" description="Helical" evidence="7">
    <location>
        <begin position="142"/>
        <end position="159"/>
    </location>
</feature>
<dbReference type="Gene3D" id="3.30.70.1450">
    <property type="entry name" value="Regulator of K+ conductance, C-terminal domain"/>
    <property type="match status" value="1"/>
</dbReference>
<feature type="transmembrane region" description="Helical" evidence="7">
    <location>
        <begin position="594"/>
        <end position="614"/>
    </location>
</feature>
<dbReference type="PANTHER" id="PTHR43652:SF2">
    <property type="entry name" value="BASIC AMINO ACID ANTIPORTER YFCC-RELATED"/>
    <property type="match status" value="1"/>
</dbReference>
<dbReference type="InterPro" id="IPR031312">
    <property type="entry name" value="Na/sul_symport_CS"/>
</dbReference>
<name>A0A2G1MFK8_9RHOB</name>
<proteinExistence type="predicted"/>
<feature type="transmembrane region" description="Helical" evidence="7">
    <location>
        <begin position="83"/>
        <end position="112"/>
    </location>
</feature>
<feature type="transmembrane region" description="Helical" evidence="7">
    <location>
        <begin position="171"/>
        <end position="193"/>
    </location>
</feature>
<comment type="caution">
    <text evidence="9">The sequence shown here is derived from an EMBL/GenBank/DDBJ whole genome shotgun (WGS) entry which is preliminary data.</text>
</comment>
<dbReference type="InterPro" id="IPR004680">
    <property type="entry name" value="Cit_transptr-like_dom"/>
</dbReference>
<keyword evidence="3 7" id="KW-0812">Transmembrane</keyword>